<reference evidence="2 3" key="1">
    <citation type="submission" date="2023-10" db="EMBL/GenBank/DDBJ databases">
        <title>Saccharopolyspora sp. nov., isolated from mangrove soil.</title>
        <authorList>
            <person name="Lu Y."/>
            <person name="Liu W."/>
        </authorList>
    </citation>
    <scope>NUCLEOTIDE SEQUENCE [LARGE SCALE GENOMIC DNA]</scope>
    <source>
        <strain evidence="2 3">S2-29</strain>
    </source>
</reference>
<dbReference type="PANTHER" id="PTHR12110:SF21">
    <property type="entry name" value="XYLOSE ISOMERASE-LIKE TIM BARREL DOMAIN-CONTAINING PROTEIN"/>
    <property type="match status" value="1"/>
</dbReference>
<dbReference type="EMBL" id="JAWLNX010000047">
    <property type="protein sequence ID" value="MEB3372427.1"/>
    <property type="molecule type" value="Genomic_DNA"/>
</dbReference>
<evidence type="ECO:0000313" key="3">
    <source>
        <dbReference type="Proteomes" id="UP001327093"/>
    </source>
</evidence>
<dbReference type="Gene3D" id="3.20.20.150">
    <property type="entry name" value="Divalent-metal-dependent TIM barrel enzymes"/>
    <property type="match status" value="1"/>
</dbReference>
<gene>
    <name evidence="2" type="ORF">R4I43_34020</name>
</gene>
<evidence type="ECO:0000259" key="1">
    <source>
        <dbReference type="Pfam" id="PF01261"/>
    </source>
</evidence>
<dbReference type="InterPro" id="IPR036237">
    <property type="entry name" value="Xyl_isomerase-like_sf"/>
</dbReference>
<keyword evidence="2" id="KW-0413">Isomerase</keyword>
<accession>A0ABU6ALJ6</accession>
<feature type="domain" description="Xylose isomerase-like TIM barrel" evidence="1">
    <location>
        <begin position="19"/>
        <end position="305"/>
    </location>
</feature>
<dbReference type="InterPro" id="IPR013022">
    <property type="entry name" value="Xyl_isomerase-like_TIM-brl"/>
</dbReference>
<dbReference type="Pfam" id="PF01261">
    <property type="entry name" value="AP_endonuc_2"/>
    <property type="match status" value="1"/>
</dbReference>
<organism evidence="2 3">
    <name type="scientific">Saccharopolyspora mangrovi</name>
    <dbReference type="NCBI Taxonomy" id="3082379"/>
    <lineage>
        <taxon>Bacteria</taxon>
        <taxon>Bacillati</taxon>
        <taxon>Actinomycetota</taxon>
        <taxon>Actinomycetes</taxon>
        <taxon>Pseudonocardiales</taxon>
        <taxon>Pseudonocardiaceae</taxon>
        <taxon>Saccharopolyspora</taxon>
    </lineage>
</organism>
<dbReference type="SUPFAM" id="SSF51658">
    <property type="entry name" value="Xylose isomerase-like"/>
    <property type="match status" value="1"/>
</dbReference>
<comment type="caution">
    <text evidence="2">The sequence shown here is derived from an EMBL/GenBank/DDBJ whole genome shotgun (WGS) entry which is preliminary data.</text>
</comment>
<dbReference type="Proteomes" id="UP001327093">
    <property type="component" value="Unassembled WGS sequence"/>
</dbReference>
<dbReference type="PANTHER" id="PTHR12110">
    <property type="entry name" value="HYDROXYPYRUVATE ISOMERASE"/>
    <property type="match status" value="1"/>
</dbReference>
<protein>
    <submittedName>
        <fullName evidence="2">Sugar phosphate isomerase/epimerase</fullName>
    </submittedName>
</protein>
<sequence length="313" mass="33866">MNIGLMTDSVAALSTNEALDLAAELEVDTIEFTTGNWSTAPHLNLDALLASETAREELSAAVRDRGLRLSALNASGNQLHPVTGAEQDRVVHDTIRLAGLLGVPTVVLMSGLPAAPGDKTPNWITTCWPPETTEVLEHQWDIAVGYWRQLAAFAQEHEVRLAVEMHANQLVYNAPTLLRLREAVGPVVGANMDPSHLMWMGADPVQSVKALDGAIHHVHAKDTRLESERLGLTSRLETLPFDRVAERAWNYITLGDGHSGGTAFWSEFIAALNASGYAGTLSIEHEDLSRTPVDGVRRSVDLLRAALATEPVA</sequence>
<name>A0ABU6ALJ6_9PSEU</name>
<evidence type="ECO:0000313" key="2">
    <source>
        <dbReference type="EMBL" id="MEB3372427.1"/>
    </source>
</evidence>
<dbReference type="RefSeq" id="WP_324269844.1">
    <property type="nucleotide sequence ID" value="NZ_JAWLNX010000047.1"/>
</dbReference>
<dbReference type="InterPro" id="IPR050312">
    <property type="entry name" value="IolE/XylAMocC-like"/>
</dbReference>
<keyword evidence="3" id="KW-1185">Reference proteome</keyword>
<proteinExistence type="predicted"/>
<dbReference type="GO" id="GO:0016853">
    <property type="term" value="F:isomerase activity"/>
    <property type="evidence" value="ECO:0007669"/>
    <property type="project" value="UniProtKB-KW"/>
</dbReference>